<dbReference type="InterPro" id="IPR036396">
    <property type="entry name" value="Cyt_P450_sf"/>
</dbReference>
<keyword evidence="12" id="KW-0539">Nucleus</keyword>
<dbReference type="GO" id="GO:0005506">
    <property type="term" value="F:iron ion binding"/>
    <property type="evidence" value="ECO:0007669"/>
    <property type="project" value="InterPro"/>
</dbReference>
<dbReference type="CDD" id="cd12148">
    <property type="entry name" value="fungal_TF_MHR"/>
    <property type="match status" value="1"/>
</dbReference>
<comment type="cofactor">
    <cofactor evidence="1 13">
        <name>heme</name>
        <dbReference type="ChEBI" id="CHEBI:30413"/>
    </cofactor>
</comment>
<evidence type="ECO:0000256" key="5">
    <source>
        <dbReference type="ARBA" id="ARBA00022692"/>
    </source>
</evidence>
<keyword evidence="8" id="KW-0560">Oxidoreductase</keyword>
<dbReference type="Pfam" id="PF04082">
    <property type="entry name" value="Fungal_trans"/>
    <property type="match status" value="1"/>
</dbReference>
<dbReference type="GO" id="GO:0016705">
    <property type="term" value="F:oxidoreductase activity, acting on paired donors, with incorporation or reduction of molecular oxygen"/>
    <property type="evidence" value="ECO:0007669"/>
    <property type="project" value="InterPro"/>
</dbReference>
<comment type="subcellular location">
    <subcellularLocation>
        <location evidence="2">Membrane</location>
    </subcellularLocation>
</comment>
<keyword evidence="7 15" id="KW-1133">Transmembrane helix</keyword>
<keyword evidence="10" id="KW-0503">Monooxygenase</keyword>
<evidence type="ECO:0000313" key="18">
    <source>
        <dbReference type="Proteomes" id="UP000053789"/>
    </source>
</evidence>
<dbReference type="PRINTS" id="PR00385">
    <property type="entry name" value="P450"/>
</dbReference>
<dbReference type="Gene3D" id="1.10.630.10">
    <property type="entry name" value="Cytochrome P450"/>
    <property type="match status" value="1"/>
</dbReference>
<comment type="similarity">
    <text evidence="3">Belongs to the cytochrome P450 family.</text>
</comment>
<evidence type="ECO:0000256" key="12">
    <source>
        <dbReference type="ARBA" id="ARBA00023242"/>
    </source>
</evidence>
<dbReference type="GO" id="GO:0004497">
    <property type="term" value="F:monooxygenase activity"/>
    <property type="evidence" value="ECO:0007669"/>
    <property type="project" value="UniProtKB-KW"/>
</dbReference>
<accession>A0A0D2GCX4</accession>
<keyword evidence="4 13" id="KW-0349">Heme</keyword>
<dbReference type="FunFam" id="1.10.630.10:FF:000063">
    <property type="entry name" value="Cytochrome P450 monooxygenase"/>
    <property type="match status" value="1"/>
</dbReference>
<evidence type="ECO:0000256" key="15">
    <source>
        <dbReference type="SAM" id="Phobius"/>
    </source>
</evidence>
<dbReference type="PANTHER" id="PTHR24305">
    <property type="entry name" value="CYTOCHROME P450"/>
    <property type="match status" value="1"/>
</dbReference>
<evidence type="ECO:0000259" key="16">
    <source>
        <dbReference type="SMART" id="SM00906"/>
    </source>
</evidence>
<keyword evidence="5 15" id="KW-0812">Transmembrane</keyword>
<dbReference type="GO" id="GO:0006351">
    <property type="term" value="P:DNA-templated transcription"/>
    <property type="evidence" value="ECO:0007669"/>
    <property type="project" value="InterPro"/>
</dbReference>
<protein>
    <recommendedName>
        <fullName evidence="16">Xylanolytic transcriptional activator regulatory domain-containing protein</fullName>
    </recommendedName>
</protein>
<feature type="transmembrane region" description="Helical" evidence="15">
    <location>
        <begin position="34"/>
        <end position="51"/>
    </location>
</feature>
<evidence type="ECO:0000256" key="7">
    <source>
        <dbReference type="ARBA" id="ARBA00022989"/>
    </source>
</evidence>
<feature type="region of interest" description="Disordered" evidence="14">
    <location>
        <begin position="1135"/>
        <end position="1166"/>
    </location>
</feature>
<dbReference type="SMART" id="SM00906">
    <property type="entry name" value="Fungal_trans"/>
    <property type="match status" value="1"/>
</dbReference>
<evidence type="ECO:0000256" key="3">
    <source>
        <dbReference type="ARBA" id="ARBA00010617"/>
    </source>
</evidence>
<feature type="compositionally biased region" description="Polar residues" evidence="14">
    <location>
        <begin position="1135"/>
        <end position="1156"/>
    </location>
</feature>
<gene>
    <name evidence="17" type="ORF">Z519_03356</name>
</gene>
<dbReference type="SUPFAM" id="SSF48264">
    <property type="entry name" value="Cytochrome P450"/>
    <property type="match status" value="1"/>
</dbReference>
<dbReference type="EMBL" id="KN846983">
    <property type="protein sequence ID" value="KIW96287.1"/>
    <property type="molecule type" value="Genomic_DNA"/>
</dbReference>
<proteinExistence type="inferred from homology"/>
<dbReference type="OrthoDB" id="3266505at2759"/>
<evidence type="ECO:0000256" key="13">
    <source>
        <dbReference type="PIRSR" id="PIRSR602401-1"/>
    </source>
</evidence>
<feature type="domain" description="Xylanolytic transcriptional activator regulatory" evidence="16">
    <location>
        <begin position="836"/>
        <end position="909"/>
    </location>
</feature>
<dbReference type="InterPro" id="IPR002401">
    <property type="entry name" value="Cyt_P450_E_grp-I"/>
</dbReference>
<reference evidence="17" key="1">
    <citation type="submission" date="2015-01" db="EMBL/GenBank/DDBJ databases">
        <title>The Genome Sequence of Cladophialophora bantiana CBS 173.52.</title>
        <authorList>
            <consortium name="The Broad Institute Genomics Platform"/>
            <person name="Cuomo C."/>
            <person name="de Hoog S."/>
            <person name="Gorbushina A."/>
            <person name="Stielow B."/>
            <person name="Teixiera M."/>
            <person name="Abouelleil A."/>
            <person name="Chapman S.B."/>
            <person name="Priest M."/>
            <person name="Young S.K."/>
            <person name="Wortman J."/>
            <person name="Nusbaum C."/>
            <person name="Birren B."/>
        </authorList>
    </citation>
    <scope>NUCLEOTIDE SEQUENCE [LARGE SCALE GENOMIC DNA]</scope>
    <source>
        <strain evidence="17">CBS 173.52</strain>
    </source>
</reference>
<keyword evidence="11 15" id="KW-0472">Membrane</keyword>
<sequence length="1214" mass="136471">MKCLSASCALAAAAGVLTHLLYFIRGEHHKNAHLWIPRALAAIGLLAVVVFQLTHYRLIFTVITTIVLSTCYFAGLYLSIGLYRGLFHPLRRFPGPYWARLSNLYHSYLIRNSDNYLVIQKLHERYGPIVRTGPGNLSINDPAAIPIVLSNESKCIKSPWYDRSLPLVNLHTVRSKTVHDARRKVFSKAFSPSALRDYEERVVVHCEEFVRQMKRLAGRPVDVSQWFKYFAFDVMGDLGLGKEFHMMTSPTNRWIPELLETSMADVGPTTPVPWLAPILHRLPRAGHGARAWLDFVGSQVKERTQKTSARNDILSHLVDVYDRTEKRDIDYQWLRGDTRLTIVGGSDTTAATLTFLFHYLAKDPKQVQKLRSELEPLLRGKPHLDSKDVSKAHHLNGVIHEALRLHPAIPSGFPRVTPPEGITINEVSIPGGTTVVLPPYAMQHDELNYVLADEFIPERWYSKPELIKNPEAFLTWNIGMNGCIGRALAIMEMRDLITYFIHAFEGVKFAPGEDGRALLEGTLDHFTCVGSVGESCQYCKTLNIPCEFNPNGRKRPFYRVSSDVFDHSIKLLRRFVSEEELPDLTVENIQRVLANAEMRSKPLVTETPSTEVERNGADDPQPAAGEIQEVVERDEHPLLQEDLGSMILDSLGKYRYVGAESSIRWNHAARMACASSSIHLDPKVVSPLKTGLLPPLTPESTSTARTAAEIYFPCRQLCIHYVTRFFEHIHCLYWFYSPEQFYPLLEATLNDRGTTATASWLCSLYSIFALGSMRSGKYAVGFGTATTPQDCKQTADYLAMAKGQSSAAADEADLETIKAFGLLGLAMHGSCYSMAAYLNVGAAVKIAFSLGLHRDMCSRTKDLIERERCRRLWWTIYTLDHEISIRLGYPCAIVDEAIFMNIPPASEQVLDPGPNMPLGYQALFVSLVKVRKKISYDCFLEPAQAGGRLPISRVFNSLARQRRWLEGVPSYLHWKSSLPPQHRRAVAVLHLRYWISVIFITRPFLLFLVAKPSQITVPAKRKCYEELSARCIQAAERAVEVLKHMKEADVLSSMTLFDCHSIGEVMWILILAFQKLGSAEHQQIIRFCLETLKSMDQVGWCGKVLPDLEARVQESGALDNPAPILTYSHQTLATEQMPPQNDQRASSVDASITMQTSPPPPPSQALEESLDFFDFGSQFSAYEMFDLDCHSDLLGVFDDTTSTAPISMFGMPPV</sequence>
<evidence type="ECO:0000256" key="6">
    <source>
        <dbReference type="ARBA" id="ARBA00022723"/>
    </source>
</evidence>
<dbReference type="CDD" id="cd11061">
    <property type="entry name" value="CYP67-like"/>
    <property type="match status" value="1"/>
</dbReference>
<organism evidence="17 18">
    <name type="scientific">Cladophialophora bantiana (strain ATCC 10958 / CBS 173.52 / CDC B-1940 / NIH 8579)</name>
    <name type="common">Xylohypha bantiana</name>
    <dbReference type="NCBI Taxonomy" id="1442370"/>
    <lineage>
        <taxon>Eukaryota</taxon>
        <taxon>Fungi</taxon>
        <taxon>Dikarya</taxon>
        <taxon>Ascomycota</taxon>
        <taxon>Pezizomycotina</taxon>
        <taxon>Eurotiomycetes</taxon>
        <taxon>Chaetothyriomycetidae</taxon>
        <taxon>Chaetothyriales</taxon>
        <taxon>Herpotrichiellaceae</taxon>
        <taxon>Cladophialophora</taxon>
    </lineage>
</organism>
<evidence type="ECO:0000256" key="2">
    <source>
        <dbReference type="ARBA" id="ARBA00004370"/>
    </source>
</evidence>
<evidence type="ECO:0000256" key="4">
    <source>
        <dbReference type="ARBA" id="ARBA00022617"/>
    </source>
</evidence>
<feature type="binding site" description="axial binding residue" evidence="13">
    <location>
        <position position="483"/>
    </location>
    <ligand>
        <name>heme</name>
        <dbReference type="ChEBI" id="CHEBI:30413"/>
    </ligand>
    <ligandPart>
        <name>Fe</name>
        <dbReference type="ChEBI" id="CHEBI:18248"/>
    </ligandPart>
</feature>
<dbReference type="Proteomes" id="UP000053789">
    <property type="component" value="Unassembled WGS sequence"/>
</dbReference>
<dbReference type="PANTHER" id="PTHR24305:SF187">
    <property type="entry name" value="P450, PUTATIVE (EUROFUNG)-RELATED"/>
    <property type="match status" value="1"/>
</dbReference>
<evidence type="ECO:0000256" key="10">
    <source>
        <dbReference type="ARBA" id="ARBA00023033"/>
    </source>
</evidence>
<dbReference type="GO" id="GO:1902181">
    <property type="term" value="P:verruculogen biosynthetic process"/>
    <property type="evidence" value="ECO:0007669"/>
    <property type="project" value="UniProtKB-ARBA"/>
</dbReference>
<dbReference type="InterPro" id="IPR001128">
    <property type="entry name" value="Cyt_P450"/>
</dbReference>
<dbReference type="RefSeq" id="XP_016622956.1">
    <property type="nucleotide sequence ID" value="XM_016761106.1"/>
</dbReference>
<evidence type="ECO:0000313" key="17">
    <source>
        <dbReference type="EMBL" id="KIW96287.1"/>
    </source>
</evidence>
<dbReference type="GO" id="GO:0020037">
    <property type="term" value="F:heme binding"/>
    <property type="evidence" value="ECO:0007669"/>
    <property type="project" value="InterPro"/>
</dbReference>
<dbReference type="GO" id="GO:0008270">
    <property type="term" value="F:zinc ion binding"/>
    <property type="evidence" value="ECO:0007669"/>
    <property type="project" value="InterPro"/>
</dbReference>
<dbReference type="InterPro" id="IPR050121">
    <property type="entry name" value="Cytochrome_P450_monoxygenase"/>
</dbReference>
<dbReference type="PRINTS" id="PR00463">
    <property type="entry name" value="EP450I"/>
</dbReference>
<evidence type="ECO:0000256" key="8">
    <source>
        <dbReference type="ARBA" id="ARBA00023002"/>
    </source>
</evidence>
<dbReference type="Pfam" id="PF00067">
    <property type="entry name" value="p450"/>
    <property type="match status" value="1"/>
</dbReference>
<keyword evidence="9 13" id="KW-0408">Iron</keyword>
<evidence type="ECO:0000256" key="11">
    <source>
        <dbReference type="ARBA" id="ARBA00023136"/>
    </source>
</evidence>
<keyword evidence="6 13" id="KW-0479">Metal-binding</keyword>
<dbReference type="AlphaFoldDB" id="A0A0D2GCX4"/>
<keyword evidence="18" id="KW-1185">Reference proteome</keyword>
<dbReference type="HOGENOM" id="CLU_269360_0_0_1"/>
<evidence type="ECO:0000256" key="1">
    <source>
        <dbReference type="ARBA" id="ARBA00001971"/>
    </source>
</evidence>
<evidence type="ECO:0000256" key="9">
    <source>
        <dbReference type="ARBA" id="ARBA00023004"/>
    </source>
</evidence>
<dbReference type="GO" id="GO:0003677">
    <property type="term" value="F:DNA binding"/>
    <property type="evidence" value="ECO:0007669"/>
    <property type="project" value="InterPro"/>
</dbReference>
<dbReference type="GeneID" id="27696284"/>
<dbReference type="InterPro" id="IPR007219">
    <property type="entry name" value="XnlR_reg_dom"/>
</dbReference>
<feature type="transmembrane region" description="Helical" evidence="15">
    <location>
        <begin position="58"/>
        <end position="83"/>
    </location>
</feature>
<evidence type="ECO:0000256" key="14">
    <source>
        <dbReference type="SAM" id="MobiDB-lite"/>
    </source>
</evidence>
<name>A0A0D2GCX4_CLAB1</name>
<dbReference type="GO" id="GO:0016020">
    <property type="term" value="C:membrane"/>
    <property type="evidence" value="ECO:0007669"/>
    <property type="project" value="UniProtKB-SubCell"/>
</dbReference>